<gene>
    <name evidence="3" type="ORF">E0F98_02610</name>
</gene>
<keyword evidence="4" id="KW-1185">Reference proteome</keyword>
<protein>
    <submittedName>
        <fullName evidence="3">Uncharacterized protein</fullName>
    </submittedName>
</protein>
<name>A0A4R5D7S5_9FLAO</name>
<evidence type="ECO:0000313" key="3">
    <source>
        <dbReference type="EMBL" id="TDE06525.1"/>
    </source>
</evidence>
<feature type="region of interest" description="Disordered" evidence="2">
    <location>
        <begin position="97"/>
        <end position="141"/>
    </location>
</feature>
<dbReference type="Proteomes" id="UP000294597">
    <property type="component" value="Unassembled WGS sequence"/>
</dbReference>
<proteinExistence type="predicted"/>
<dbReference type="AlphaFoldDB" id="A0A4R5D7S5"/>
<accession>A0A4R5D7S5</accession>
<keyword evidence="1" id="KW-0175">Coiled coil</keyword>
<sequence length="369" mass="42400">MKKRLEADLVSIAHRILQLKNKSDINQLFLETQKLYEKLSVLRFVDEQYGEVRPTIGQAEIEKDIEAFYDKSDHLPVETMIEMTEMVPVEEISAEEIPTAEVADEQAASEEISAEDESVEEPMATEETTEEKNDTDEEELTAEDVNELGDFAADIIEQPVEDVEAIEEEKVSNNENDSEEIAEETEKIIAENEEVENEETKEEPATEFKSAFELTEEIEVETPMKAPAMQITFEDLLGGHYSEPEFVKVNDIESLQPQMVFEAVAKTEEKEIIPTIAAEKTPETKTISINDTFSKGINIDLNDQIAFVKHLFGNSNEDYNRVLNQLITFDNFYETRNFIEEMVKPDYNNWDGKADYEERFMDIIEKKFL</sequence>
<comment type="caution">
    <text evidence="3">The sequence shown here is derived from an EMBL/GenBank/DDBJ whole genome shotgun (WGS) entry which is preliminary data.</text>
</comment>
<evidence type="ECO:0000256" key="1">
    <source>
        <dbReference type="SAM" id="Coils"/>
    </source>
</evidence>
<dbReference type="EMBL" id="SMFO01000001">
    <property type="protein sequence ID" value="TDE06525.1"/>
    <property type="molecule type" value="Genomic_DNA"/>
</dbReference>
<feature type="coiled-coil region" evidence="1">
    <location>
        <begin position="174"/>
        <end position="201"/>
    </location>
</feature>
<dbReference type="RefSeq" id="WP_132108906.1">
    <property type="nucleotide sequence ID" value="NZ_SMFO01000001.1"/>
</dbReference>
<reference evidence="3 4" key="1">
    <citation type="submission" date="2019-03" db="EMBL/GenBank/DDBJ databases">
        <title>Flavobacterium TSA-D2 sp. nov., isolated from arctic soil.</title>
        <authorList>
            <person name="Chaudhary D.K."/>
        </authorList>
    </citation>
    <scope>NUCLEOTIDE SEQUENCE [LARGE SCALE GENOMIC DNA]</scope>
    <source>
        <strain evidence="3 4">TSA-D2</strain>
    </source>
</reference>
<organism evidence="3 4">
    <name type="scientific">Flavobacterium hiemivividum</name>
    <dbReference type="NCBI Taxonomy" id="2541734"/>
    <lineage>
        <taxon>Bacteria</taxon>
        <taxon>Pseudomonadati</taxon>
        <taxon>Bacteroidota</taxon>
        <taxon>Flavobacteriia</taxon>
        <taxon>Flavobacteriales</taxon>
        <taxon>Flavobacteriaceae</taxon>
        <taxon>Flavobacterium</taxon>
    </lineage>
</organism>
<evidence type="ECO:0000256" key="2">
    <source>
        <dbReference type="SAM" id="MobiDB-lite"/>
    </source>
</evidence>
<feature type="compositionally biased region" description="Acidic residues" evidence="2">
    <location>
        <begin position="102"/>
        <end position="141"/>
    </location>
</feature>
<evidence type="ECO:0000313" key="4">
    <source>
        <dbReference type="Proteomes" id="UP000294597"/>
    </source>
</evidence>